<keyword evidence="2" id="KW-0539">Nucleus</keyword>
<dbReference type="InterPro" id="IPR000953">
    <property type="entry name" value="Chromo/chromo_shadow_dom"/>
</dbReference>
<dbReference type="InterPro" id="IPR023780">
    <property type="entry name" value="Chromo_domain"/>
</dbReference>
<evidence type="ECO:0000313" key="5">
    <source>
        <dbReference type="Proteomes" id="UP000274822"/>
    </source>
</evidence>
<feature type="domain" description="Chromo" evidence="3">
    <location>
        <begin position="56"/>
        <end position="108"/>
    </location>
</feature>
<comment type="caution">
    <text evidence="4">The sequence shown here is derived from an EMBL/GenBank/DDBJ whole genome shotgun (WGS) entry which is preliminary data.</text>
</comment>
<reference evidence="4 5" key="1">
    <citation type="journal article" date="2018" name="New Phytol.">
        <title>Phylogenomics of Endogonaceae and evolution of mycorrhizas within Mucoromycota.</title>
        <authorList>
            <person name="Chang Y."/>
            <person name="Desiro A."/>
            <person name="Na H."/>
            <person name="Sandor L."/>
            <person name="Lipzen A."/>
            <person name="Clum A."/>
            <person name="Barry K."/>
            <person name="Grigoriev I.V."/>
            <person name="Martin F.M."/>
            <person name="Stajich J.E."/>
            <person name="Smith M.E."/>
            <person name="Bonito G."/>
            <person name="Spatafora J.W."/>
        </authorList>
    </citation>
    <scope>NUCLEOTIDE SEQUENCE [LARGE SCALE GENOMIC DNA]</scope>
    <source>
        <strain evidence="4 5">AD002</strain>
    </source>
</reference>
<protein>
    <recommendedName>
        <fullName evidence="3">Chromo domain-containing protein</fullName>
    </recommendedName>
</protein>
<dbReference type="PROSITE" id="PS50013">
    <property type="entry name" value="CHROMO_2"/>
    <property type="match status" value="2"/>
</dbReference>
<gene>
    <name evidence="4" type="ORF">BC938DRAFT_475240</name>
</gene>
<dbReference type="GO" id="GO:0005634">
    <property type="term" value="C:nucleus"/>
    <property type="evidence" value="ECO:0007669"/>
    <property type="project" value="UniProtKB-SubCell"/>
</dbReference>
<evidence type="ECO:0000256" key="1">
    <source>
        <dbReference type="ARBA" id="ARBA00004123"/>
    </source>
</evidence>
<keyword evidence="5" id="KW-1185">Reference proteome</keyword>
<dbReference type="AlphaFoldDB" id="A0A433PYC5"/>
<organism evidence="4 5">
    <name type="scientific">Jimgerdemannia flammicorona</name>
    <dbReference type="NCBI Taxonomy" id="994334"/>
    <lineage>
        <taxon>Eukaryota</taxon>
        <taxon>Fungi</taxon>
        <taxon>Fungi incertae sedis</taxon>
        <taxon>Mucoromycota</taxon>
        <taxon>Mucoromycotina</taxon>
        <taxon>Endogonomycetes</taxon>
        <taxon>Endogonales</taxon>
        <taxon>Endogonaceae</taxon>
        <taxon>Jimgerdemannia</taxon>
    </lineage>
</organism>
<dbReference type="PANTHER" id="PTHR22812">
    <property type="entry name" value="CHROMOBOX PROTEIN"/>
    <property type="match status" value="1"/>
</dbReference>
<proteinExistence type="predicted"/>
<dbReference type="SUPFAM" id="SSF54160">
    <property type="entry name" value="Chromo domain-like"/>
    <property type="match status" value="2"/>
</dbReference>
<evidence type="ECO:0000313" key="4">
    <source>
        <dbReference type="EMBL" id="RUS22508.1"/>
    </source>
</evidence>
<feature type="domain" description="Chromo" evidence="3">
    <location>
        <begin position="4"/>
        <end position="61"/>
    </location>
</feature>
<dbReference type="CDD" id="cd00024">
    <property type="entry name" value="CD_CSD"/>
    <property type="match status" value="2"/>
</dbReference>
<dbReference type="Proteomes" id="UP000274822">
    <property type="component" value="Unassembled WGS sequence"/>
</dbReference>
<feature type="non-terminal residue" evidence="4">
    <location>
        <position position="1"/>
    </location>
</feature>
<dbReference type="InterPro" id="IPR051219">
    <property type="entry name" value="Heterochromatin_chromo-domain"/>
</dbReference>
<dbReference type="Gene3D" id="2.40.50.40">
    <property type="match status" value="2"/>
</dbReference>
<evidence type="ECO:0000256" key="2">
    <source>
        <dbReference type="ARBA" id="ARBA00023242"/>
    </source>
</evidence>
<name>A0A433PYC5_9FUNG</name>
<dbReference type="SMART" id="SM00298">
    <property type="entry name" value="CHROMO"/>
    <property type="match status" value="2"/>
</dbReference>
<comment type="subcellular location">
    <subcellularLocation>
        <location evidence="1">Nucleus</location>
    </subcellularLocation>
</comment>
<dbReference type="InterPro" id="IPR016197">
    <property type="entry name" value="Chromo-like_dom_sf"/>
</dbReference>
<sequence length="108" mass="12638">CDTFEVQEIIGRRTRNGTLQYRVRWVGFPGQDTWKPASNLSNAQEINKLNKIKDIFEVQEIIGKRIRNGTLQYRVRWIGFSGQDTWEPTSNLGNTREAVNCYEDIMKE</sequence>
<dbReference type="EMBL" id="RBNJ01020118">
    <property type="protein sequence ID" value="RUS22508.1"/>
    <property type="molecule type" value="Genomic_DNA"/>
</dbReference>
<accession>A0A433PYC5</accession>
<dbReference type="Pfam" id="PF00385">
    <property type="entry name" value="Chromo"/>
    <property type="match status" value="2"/>
</dbReference>
<evidence type="ECO:0000259" key="3">
    <source>
        <dbReference type="PROSITE" id="PS50013"/>
    </source>
</evidence>